<reference evidence="4 5" key="2">
    <citation type="submission" date="2012-02" db="EMBL/GenBank/DDBJ databases">
        <title>Improved High-Quality Draft sequence of Desulfobacter postgatei 2ac9.</title>
        <authorList>
            <consortium name="US DOE Joint Genome Institute"/>
            <person name="Lucas S."/>
            <person name="Han J."/>
            <person name="Lapidus A."/>
            <person name="Cheng J.-F."/>
            <person name="Goodwin L."/>
            <person name="Pitluck S."/>
            <person name="Peters L."/>
            <person name="Ovchinnikova G."/>
            <person name="Held B."/>
            <person name="Detter J.C."/>
            <person name="Han C."/>
            <person name="Tapia R."/>
            <person name="Land M."/>
            <person name="Hauser L."/>
            <person name="Kyrpides N."/>
            <person name="Ivanova N."/>
            <person name="Pagani I."/>
            <person name="Orellana R."/>
            <person name="Lovley D."/>
            <person name="Woyke T."/>
        </authorList>
    </citation>
    <scope>NUCLEOTIDE SEQUENCE [LARGE SCALE GENOMIC DNA]</scope>
    <source>
        <strain evidence="4 5">2ac9</strain>
    </source>
</reference>
<feature type="domain" description="Response regulatory" evidence="3">
    <location>
        <begin position="7"/>
        <end position="123"/>
    </location>
</feature>
<keyword evidence="4" id="KW-0238">DNA-binding</keyword>
<accession>I5B6F6</accession>
<dbReference type="PROSITE" id="PS50110">
    <property type="entry name" value="RESPONSE_REGULATORY"/>
    <property type="match status" value="1"/>
</dbReference>
<evidence type="ECO:0000313" key="4">
    <source>
        <dbReference type="EMBL" id="EIM65069.1"/>
    </source>
</evidence>
<evidence type="ECO:0000256" key="2">
    <source>
        <dbReference type="PROSITE-ProRule" id="PRU00169"/>
    </source>
</evidence>
<feature type="modified residue" description="4-aspartylphosphate" evidence="2">
    <location>
        <position position="56"/>
    </location>
</feature>
<organism evidence="4 5">
    <name type="scientific">Desulfobacter postgatei 2ac9</name>
    <dbReference type="NCBI Taxonomy" id="879212"/>
    <lineage>
        <taxon>Bacteria</taxon>
        <taxon>Pseudomonadati</taxon>
        <taxon>Thermodesulfobacteriota</taxon>
        <taxon>Desulfobacteria</taxon>
        <taxon>Desulfobacterales</taxon>
        <taxon>Desulfobacteraceae</taxon>
        <taxon>Desulfobacter</taxon>
    </lineage>
</organism>
<dbReference type="AlphaFoldDB" id="I5B6F6"/>
<dbReference type="GO" id="GO:0003677">
    <property type="term" value="F:DNA binding"/>
    <property type="evidence" value="ECO:0007669"/>
    <property type="project" value="UniProtKB-KW"/>
</dbReference>
<evidence type="ECO:0000256" key="1">
    <source>
        <dbReference type="ARBA" id="ARBA00022553"/>
    </source>
</evidence>
<dbReference type="PANTHER" id="PTHR44591:SF3">
    <property type="entry name" value="RESPONSE REGULATORY DOMAIN-CONTAINING PROTEIN"/>
    <property type="match status" value="1"/>
</dbReference>
<dbReference type="Pfam" id="PF00072">
    <property type="entry name" value="Response_reg"/>
    <property type="match status" value="1"/>
</dbReference>
<keyword evidence="5" id="KW-1185">Reference proteome</keyword>
<dbReference type="InterPro" id="IPR001789">
    <property type="entry name" value="Sig_transdc_resp-reg_receiver"/>
</dbReference>
<gene>
    <name evidence="4" type="ORF">DespoDRAFT_03291</name>
</gene>
<dbReference type="EMBL" id="CM001488">
    <property type="protein sequence ID" value="EIM65069.1"/>
    <property type="molecule type" value="Genomic_DNA"/>
</dbReference>
<dbReference type="Gene3D" id="3.40.50.2300">
    <property type="match status" value="1"/>
</dbReference>
<dbReference type="OrthoDB" id="9802155at2"/>
<name>I5B6F6_9BACT</name>
<dbReference type="InterPro" id="IPR050595">
    <property type="entry name" value="Bact_response_regulator"/>
</dbReference>
<dbReference type="GO" id="GO:0000160">
    <property type="term" value="P:phosphorelay signal transduction system"/>
    <property type="evidence" value="ECO:0007669"/>
    <property type="project" value="InterPro"/>
</dbReference>
<evidence type="ECO:0000259" key="3">
    <source>
        <dbReference type="PROSITE" id="PS50110"/>
    </source>
</evidence>
<reference evidence="4 5" key="1">
    <citation type="submission" date="2011-09" db="EMBL/GenBank/DDBJ databases">
        <authorList>
            <consortium name="US DOE Joint Genome Institute (JGI-PGF)"/>
            <person name="Lucas S."/>
            <person name="Han J."/>
            <person name="Lapidus A."/>
            <person name="Cheng J.-F."/>
            <person name="Goodwin L."/>
            <person name="Pitluck S."/>
            <person name="Peters L."/>
            <person name="Land M.L."/>
            <person name="Hauser L."/>
            <person name="Orellana R."/>
            <person name="Lovley D."/>
            <person name="Woyke T.J."/>
        </authorList>
    </citation>
    <scope>NUCLEOTIDE SEQUENCE [LARGE SCALE GENOMIC DNA]</scope>
    <source>
        <strain evidence="4 5">2ac9</strain>
    </source>
</reference>
<dbReference type="Proteomes" id="UP000005778">
    <property type="component" value="Chromosome"/>
</dbReference>
<evidence type="ECO:0000313" key="5">
    <source>
        <dbReference type="Proteomes" id="UP000005778"/>
    </source>
</evidence>
<dbReference type="PANTHER" id="PTHR44591">
    <property type="entry name" value="STRESS RESPONSE REGULATOR PROTEIN 1"/>
    <property type="match status" value="1"/>
</dbReference>
<dbReference type="eggNOG" id="COG2204">
    <property type="taxonomic scope" value="Bacteria"/>
</dbReference>
<dbReference type="SUPFAM" id="SSF52172">
    <property type="entry name" value="CheY-like"/>
    <property type="match status" value="1"/>
</dbReference>
<dbReference type="SMART" id="SM00448">
    <property type="entry name" value="REC"/>
    <property type="match status" value="1"/>
</dbReference>
<dbReference type="RefSeq" id="WP_004074883.1">
    <property type="nucleotide sequence ID" value="NZ_CM001488.1"/>
</dbReference>
<keyword evidence="1 2" id="KW-0597">Phosphoprotein</keyword>
<sequence length="129" mass="14706">MEQIKKSILIVDDEIYIRQSFIDYFEDRDWLVFDAESCEAALEMLKTQVCSAAIVDIRMTGMNGETFIKNASKTYPDMVFIICTGSPEYEKSEDMIQLSNVADQVFGKPMICIDKLEETILCMFAGKNS</sequence>
<dbReference type="HOGENOM" id="CLU_000445_69_8_7"/>
<proteinExistence type="predicted"/>
<protein>
    <submittedName>
        <fullName evidence="4">Response regulator with CheY-like receiver, AAA-type ATPase, and DNA-binding domains</fullName>
    </submittedName>
</protein>
<dbReference type="STRING" id="879212.DespoDRAFT_03291"/>
<dbReference type="InterPro" id="IPR011006">
    <property type="entry name" value="CheY-like_superfamily"/>
</dbReference>